<dbReference type="SMART" id="SM00491">
    <property type="entry name" value="HELICc2"/>
    <property type="match status" value="1"/>
</dbReference>
<dbReference type="GO" id="GO:0005524">
    <property type="term" value="F:ATP binding"/>
    <property type="evidence" value="ECO:0007669"/>
    <property type="project" value="UniProtKB-KW"/>
</dbReference>
<dbReference type="CDD" id="cd14014">
    <property type="entry name" value="STKc_PknB_like"/>
    <property type="match status" value="1"/>
</dbReference>
<dbReference type="InterPro" id="IPR011009">
    <property type="entry name" value="Kinase-like_dom_sf"/>
</dbReference>
<dbReference type="OrthoDB" id="9803913at2"/>
<sequence>MAEVELKQLGLYDITGLLHESSTSTLYSGKHRKKDVLIQRLTTPLTAIEDKIVFLAHTKQLKKVKARTIVPLIEANFDGDYGYLVFEHTTGTPLNEQLELTSDAWLTPVDVRLYLSPLANALSYAHSLHVIHGNLHPGNILIDKQREILLTGFAITPPGFTPALEDETAAVPYMAPEQLQGQFTGASDQYALAVITYEWLCGRRPYPATDRTQLLQQQQHEVIIPPRSLNSAISATVEEVLLQALALDPTRRFPHIKAFADAYLNALLGISRPITPPVRHATVPTAPVLHKTVTTQPITVPTILDELPTAALEDAPAAAADLPDTGPLPLEITRVTKKTAEKKTTAKKPSKRKKKTEQVEAEVEVTVDKEDENQGPAQSLPIIEHEEAGNNLLPLDVAARVIEQAEEANLDDAPVKDSRLVTMVAEDLRQGGVLSRRLPGYEERPAQIEMATLVSRAISKKVPAIIEAATGTGKSLAYLVPVVRSGQVAIISTANKALQEQLFYKDIPFVQKHIKHFEAALVKGVSNYICLDRVESERMGMQLYTKNTDFQHLYDFIHDPETGLDFNGDFETLGFKLSADIRGRVATDSDQCAWSKCAFFDDCYVRQMRENAEAAQIIVVNHTLLLLDAAIGGFLLPERDLIVLDEAHHLEEEATRSFTITINPAQIQTLLAQRALKTHSQLTLQDDAMRAAQVLWQRLEQGINLGFKGRANLEIPLEEGLHLATAISDLGDSMRKQRPKELPEKEGQLYDKLLKRVQNLAENIRIVFSVAERDKFVYYIERAENSSARGPVLQASAAPLDVTEWLKERLFNKCNVISTSATLATIGPNPARPEEKGPNFSYFRRRIGLDPIERTDVIENILPLTFDYENNALLYTPRHLPPPTFGQGEAEYIHDLALEMYRLVKYSHGRAFLLFSSKRVLEGAYTWMAPHLPYPLLKQGDMSRLELTRRFRAEENAVLFGLKSFWEGVDIAGDALSLVVIDKLPFDPPDDPVHEARVAHMKAAGENWFGIYVLPQAVLRLKQGIGRLLRTREDRGVMAILDTRLHTKGYGRMVLNALPPAPRTMNIRDVERFFKQQENTTNSPYS</sequence>
<dbReference type="PANTHER" id="PTHR11472">
    <property type="entry name" value="DNA REPAIR DEAD HELICASE RAD3/XP-D SUBFAMILY MEMBER"/>
    <property type="match status" value="1"/>
</dbReference>
<dbReference type="SUPFAM" id="SSF56112">
    <property type="entry name" value="Protein kinase-like (PK-like)"/>
    <property type="match status" value="1"/>
</dbReference>
<keyword evidence="1" id="KW-0547">Nucleotide-binding</keyword>
<dbReference type="GO" id="GO:0003676">
    <property type="term" value="F:nucleic acid binding"/>
    <property type="evidence" value="ECO:0007669"/>
    <property type="project" value="InterPro"/>
</dbReference>
<evidence type="ECO:0008006" key="10">
    <source>
        <dbReference type="Google" id="ProtNLM"/>
    </source>
</evidence>
<dbReference type="GO" id="GO:0003678">
    <property type="term" value="F:DNA helicase activity"/>
    <property type="evidence" value="ECO:0007669"/>
    <property type="project" value="TreeGrafter"/>
</dbReference>
<dbReference type="Proteomes" id="UP000322530">
    <property type="component" value="Unassembled WGS sequence"/>
</dbReference>
<keyword evidence="2" id="KW-0378">Hydrolase</keyword>
<dbReference type="GO" id="GO:0016818">
    <property type="term" value="F:hydrolase activity, acting on acid anhydrides, in phosphorus-containing anhydrides"/>
    <property type="evidence" value="ECO:0007669"/>
    <property type="project" value="InterPro"/>
</dbReference>
<dbReference type="PROSITE" id="PS50011">
    <property type="entry name" value="PROTEIN_KINASE_DOM"/>
    <property type="match status" value="1"/>
</dbReference>
<evidence type="ECO:0000256" key="4">
    <source>
        <dbReference type="ARBA" id="ARBA00038058"/>
    </source>
</evidence>
<dbReference type="AlphaFoldDB" id="A0A5A5TAL1"/>
<dbReference type="EMBL" id="BIXY01000026">
    <property type="protein sequence ID" value="GCF08550.1"/>
    <property type="molecule type" value="Genomic_DNA"/>
</dbReference>
<feature type="domain" description="Helicase ATP-binding" evidence="7">
    <location>
        <begin position="433"/>
        <end position="701"/>
    </location>
</feature>
<dbReference type="Pfam" id="PF00069">
    <property type="entry name" value="Pkinase"/>
    <property type="match status" value="1"/>
</dbReference>
<evidence type="ECO:0000313" key="8">
    <source>
        <dbReference type="EMBL" id="GCF08550.1"/>
    </source>
</evidence>
<dbReference type="SUPFAM" id="SSF52540">
    <property type="entry name" value="P-loop containing nucleoside triphosphate hydrolases"/>
    <property type="match status" value="1"/>
</dbReference>
<gene>
    <name evidence="8" type="ORF">KDI_21140</name>
</gene>
<comment type="caution">
    <text evidence="8">The sequence shown here is derived from an EMBL/GenBank/DDBJ whole genome shotgun (WGS) entry which is preliminary data.</text>
</comment>
<dbReference type="Gene3D" id="1.10.510.10">
    <property type="entry name" value="Transferase(Phosphotransferase) domain 1"/>
    <property type="match status" value="1"/>
</dbReference>
<proteinExistence type="inferred from homology"/>
<evidence type="ECO:0000256" key="5">
    <source>
        <dbReference type="SAM" id="MobiDB-lite"/>
    </source>
</evidence>
<evidence type="ECO:0000313" key="9">
    <source>
        <dbReference type="Proteomes" id="UP000322530"/>
    </source>
</evidence>
<dbReference type="GO" id="GO:0004672">
    <property type="term" value="F:protein kinase activity"/>
    <property type="evidence" value="ECO:0007669"/>
    <property type="project" value="InterPro"/>
</dbReference>
<dbReference type="Pfam" id="PF13307">
    <property type="entry name" value="Helicase_C_2"/>
    <property type="match status" value="1"/>
</dbReference>
<comment type="similarity">
    <text evidence="4">Belongs to the helicase family. DinG subfamily.</text>
</comment>
<feature type="compositionally biased region" description="Basic residues" evidence="5">
    <location>
        <begin position="345"/>
        <end position="355"/>
    </location>
</feature>
<keyword evidence="9" id="KW-1185">Reference proteome</keyword>
<accession>A0A5A5TAL1</accession>
<dbReference type="GO" id="GO:0006139">
    <property type="term" value="P:nucleobase-containing compound metabolic process"/>
    <property type="evidence" value="ECO:0007669"/>
    <property type="project" value="InterPro"/>
</dbReference>
<dbReference type="RefSeq" id="WP_149401537.1">
    <property type="nucleotide sequence ID" value="NZ_BIXY01000026.1"/>
</dbReference>
<feature type="region of interest" description="Disordered" evidence="5">
    <location>
        <begin position="339"/>
        <end position="375"/>
    </location>
</feature>
<dbReference type="InterPro" id="IPR014013">
    <property type="entry name" value="Helic_SF1/SF2_ATP-bd_DinG/Rad3"/>
</dbReference>
<evidence type="ECO:0000256" key="2">
    <source>
        <dbReference type="ARBA" id="ARBA00022801"/>
    </source>
</evidence>
<dbReference type="PANTHER" id="PTHR11472:SF34">
    <property type="entry name" value="REGULATOR OF TELOMERE ELONGATION HELICASE 1"/>
    <property type="match status" value="1"/>
</dbReference>
<dbReference type="InterPro" id="IPR045028">
    <property type="entry name" value="DinG/Rad3-like"/>
</dbReference>
<feature type="compositionally biased region" description="Acidic residues" evidence="5">
    <location>
        <begin position="359"/>
        <end position="373"/>
    </location>
</feature>
<dbReference type="Gene3D" id="3.40.50.300">
    <property type="entry name" value="P-loop containing nucleotide triphosphate hydrolases"/>
    <property type="match status" value="2"/>
</dbReference>
<name>A0A5A5TAL1_9CHLR</name>
<dbReference type="InterPro" id="IPR027417">
    <property type="entry name" value="P-loop_NTPase"/>
</dbReference>
<dbReference type="InterPro" id="IPR006555">
    <property type="entry name" value="ATP-dep_Helicase_C"/>
</dbReference>
<feature type="domain" description="Protein kinase" evidence="6">
    <location>
        <begin position="12"/>
        <end position="264"/>
    </location>
</feature>
<evidence type="ECO:0000259" key="7">
    <source>
        <dbReference type="PROSITE" id="PS51193"/>
    </source>
</evidence>
<protein>
    <recommendedName>
        <fullName evidence="10">Protein kinase domain-containing protein</fullName>
    </recommendedName>
</protein>
<dbReference type="PROSITE" id="PS51193">
    <property type="entry name" value="HELICASE_ATP_BIND_2"/>
    <property type="match status" value="1"/>
</dbReference>
<evidence type="ECO:0000256" key="3">
    <source>
        <dbReference type="ARBA" id="ARBA00022840"/>
    </source>
</evidence>
<keyword evidence="3" id="KW-0067">ATP-binding</keyword>
<evidence type="ECO:0000256" key="1">
    <source>
        <dbReference type="ARBA" id="ARBA00022741"/>
    </source>
</evidence>
<evidence type="ECO:0000259" key="6">
    <source>
        <dbReference type="PROSITE" id="PS50011"/>
    </source>
</evidence>
<dbReference type="InterPro" id="IPR000719">
    <property type="entry name" value="Prot_kinase_dom"/>
</dbReference>
<reference evidence="8 9" key="1">
    <citation type="submission" date="2019-01" db="EMBL/GenBank/DDBJ databases">
        <title>Draft genome sequence of Dictyobacter sp. Uno17.</title>
        <authorList>
            <person name="Wang C.M."/>
            <person name="Zheng Y."/>
            <person name="Sakai Y."/>
            <person name="Abe K."/>
            <person name="Yokota A."/>
            <person name="Yabe S."/>
        </authorList>
    </citation>
    <scope>NUCLEOTIDE SEQUENCE [LARGE SCALE GENOMIC DNA]</scope>
    <source>
        <strain evidence="8 9">Uno17</strain>
    </source>
</reference>
<organism evidence="8 9">
    <name type="scientific">Dictyobacter arantiisoli</name>
    <dbReference type="NCBI Taxonomy" id="2014874"/>
    <lineage>
        <taxon>Bacteria</taxon>
        <taxon>Bacillati</taxon>
        <taxon>Chloroflexota</taxon>
        <taxon>Ktedonobacteria</taxon>
        <taxon>Ktedonobacterales</taxon>
        <taxon>Dictyobacteraceae</taxon>
        <taxon>Dictyobacter</taxon>
    </lineage>
</organism>